<accession>Q08RQ2</accession>
<keyword evidence="3" id="KW-0949">S-adenosyl-L-methionine</keyword>
<sequence>MGQEWYRDAFNITDPIWYEPLNEVAPAEVEQCLRLLALPPGSKVLDLCCGQGRHAVELALRGYQVTGLDISSERLALARQRATQAQVNVEWVQADMRQMPPGGYAAVLSLYTSFGYLDTDADNLQVLHVIREALAPGGSVLIEVDNRDHVISQPSRQWGEYSGLLWVEENRFDVLTSRNHLFYEGLNRKTGQAFQQRISYRLFSAHELLGMVQAARLRTVGCWGSLEGTPLAWNSPRLVIRAERPSG</sequence>
<name>Q08RQ2_STIAD</name>
<dbReference type="Proteomes" id="UP000032702">
    <property type="component" value="Unassembled WGS sequence"/>
</dbReference>
<dbReference type="Gene3D" id="2.20.25.110">
    <property type="entry name" value="S-adenosyl-L-methionine-dependent methyltransferases"/>
    <property type="match status" value="1"/>
</dbReference>
<dbReference type="GO" id="GO:0032259">
    <property type="term" value="P:methylation"/>
    <property type="evidence" value="ECO:0007669"/>
    <property type="project" value="UniProtKB-KW"/>
</dbReference>
<dbReference type="OrthoDB" id="5298787at2"/>
<dbReference type="SUPFAM" id="SSF53335">
    <property type="entry name" value="S-adenosyl-L-methionine-dependent methyltransferases"/>
    <property type="match status" value="1"/>
</dbReference>
<dbReference type="InterPro" id="IPR029063">
    <property type="entry name" value="SAM-dependent_MTases_sf"/>
</dbReference>
<evidence type="ECO:0000313" key="8">
    <source>
        <dbReference type="Proteomes" id="UP000032702"/>
    </source>
</evidence>
<dbReference type="InterPro" id="IPR041698">
    <property type="entry name" value="Methyltransf_25"/>
</dbReference>
<keyword evidence="7" id="KW-1185">Reference proteome</keyword>
<feature type="domain" description="Methyltransferase" evidence="4">
    <location>
        <begin position="44"/>
        <end position="138"/>
    </location>
</feature>
<gene>
    <name evidence="5" type="ordered locus">STAUR_4263</name>
    <name evidence="6" type="ORF">STIAU_6467</name>
</gene>
<reference evidence="6 8" key="1">
    <citation type="submission" date="2006-04" db="EMBL/GenBank/DDBJ databases">
        <authorList>
            <person name="Nierman W.C."/>
        </authorList>
    </citation>
    <scope>NUCLEOTIDE SEQUENCE [LARGE SCALE GENOMIC DNA]</scope>
    <source>
        <strain evidence="6 8">DW4/3-1</strain>
    </source>
</reference>
<dbReference type="PANTHER" id="PTHR43464">
    <property type="entry name" value="METHYLTRANSFERASE"/>
    <property type="match status" value="1"/>
</dbReference>
<dbReference type="AlphaFoldDB" id="Q08RQ2"/>
<evidence type="ECO:0000313" key="6">
    <source>
        <dbReference type="EMBL" id="EAU63159.1"/>
    </source>
</evidence>
<dbReference type="KEGG" id="sur:STAUR_4263"/>
<dbReference type="Pfam" id="PF13649">
    <property type="entry name" value="Methyltransf_25"/>
    <property type="match status" value="1"/>
</dbReference>
<dbReference type="RefSeq" id="WP_002618112.1">
    <property type="nucleotide sequence ID" value="NC_014623.1"/>
</dbReference>
<evidence type="ECO:0000313" key="7">
    <source>
        <dbReference type="Proteomes" id="UP000001351"/>
    </source>
</evidence>
<keyword evidence="2 6" id="KW-0808">Transferase</keyword>
<dbReference type="STRING" id="378806.STAUR_4263"/>
<dbReference type="PANTHER" id="PTHR43464:SF19">
    <property type="entry name" value="UBIQUINONE BIOSYNTHESIS O-METHYLTRANSFERASE, MITOCHONDRIAL"/>
    <property type="match status" value="1"/>
</dbReference>
<dbReference type="HOGENOM" id="CLU_069129_1_2_7"/>
<dbReference type="eggNOG" id="COG2226">
    <property type="taxonomic scope" value="Bacteria"/>
</dbReference>
<dbReference type="Gene3D" id="3.40.50.150">
    <property type="entry name" value="Vaccinia Virus protein VP39"/>
    <property type="match status" value="1"/>
</dbReference>
<keyword evidence="1 6" id="KW-0489">Methyltransferase</keyword>
<reference evidence="5 7" key="2">
    <citation type="journal article" date="2011" name="Mol. Biol. Evol.">
        <title>Comparative genomic analysis of fruiting body formation in Myxococcales.</title>
        <authorList>
            <person name="Huntley S."/>
            <person name="Hamann N."/>
            <person name="Wegener-Feldbrugge S."/>
            <person name="Treuner-Lange A."/>
            <person name="Kube M."/>
            <person name="Reinhardt R."/>
            <person name="Klages S."/>
            <person name="Muller R."/>
            <person name="Ronning C.M."/>
            <person name="Nierman W.C."/>
            <person name="Sogaard-Andersen L."/>
        </authorList>
    </citation>
    <scope>NUCLEOTIDE SEQUENCE [LARGE SCALE GENOMIC DNA]</scope>
    <source>
        <strain evidence="5 7">DW4/3-1</strain>
    </source>
</reference>
<evidence type="ECO:0000256" key="3">
    <source>
        <dbReference type="ARBA" id="ARBA00022691"/>
    </source>
</evidence>
<proteinExistence type="predicted"/>
<dbReference type="CDD" id="cd02440">
    <property type="entry name" value="AdoMet_MTases"/>
    <property type="match status" value="1"/>
</dbReference>
<evidence type="ECO:0000313" key="5">
    <source>
        <dbReference type="EMBL" id="ADO72043.1"/>
    </source>
</evidence>
<evidence type="ECO:0000256" key="2">
    <source>
        <dbReference type="ARBA" id="ARBA00022679"/>
    </source>
</evidence>
<dbReference type="EMBL" id="AAMD01000180">
    <property type="protein sequence ID" value="EAU63159.1"/>
    <property type="molecule type" value="Genomic_DNA"/>
</dbReference>
<dbReference type="GO" id="GO:0008168">
    <property type="term" value="F:methyltransferase activity"/>
    <property type="evidence" value="ECO:0007669"/>
    <property type="project" value="UniProtKB-KW"/>
</dbReference>
<dbReference type="Proteomes" id="UP000001351">
    <property type="component" value="Chromosome"/>
</dbReference>
<evidence type="ECO:0000256" key="1">
    <source>
        <dbReference type="ARBA" id="ARBA00022603"/>
    </source>
</evidence>
<evidence type="ECO:0000259" key="4">
    <source>
        <dbReference type="Pfam" id="PF13649"/>
    </source>
</evidence>
<dbReference type="EMBL" id="CP002271">
    <property type="protein sequence ID" value="ADO72043.1"/>
    <property type="molecule type" value="Genomic_DNA"/>
</dbReference>
<organism evidence="6 8">
    <name type="scientific">Stigmatella aurantiaca (strain DW4/3-1)</name>
    <dbReference type="NCBI Taxonomy" id="378806"/>
    <lineage>
        <taxon>Bacteria</taxon>
        <taxon>Pseudomonadati</taxon>
        <taxon>Myxococcota</taxon>
        <taxon>Myxococcia</taxon>
        <taxon>Myxococcales</taxon>
        <taxon>Cystobacterineae</taxon>
        <taxon>Archangiaceae</taxon>
        <taxon>Stigmatella</taxon>
    </lineage>
</organism>
<protein>
    <submittedName>
        <fullName evidence="5 6">Methyltransferase</fullName>
    </submittedName>
</protein>